<name>A0ABS1CG17_9GAMM</name>
<organism evidence="1 2">
    <name type="scientific">Thiohalocapsa halophila</name>
    <dbReference type="NCBI Taxonomy" id="69359"/>
    <lineage>
        <taxon>Bacteria</taxon>
        <taxon>Pseudomonadati</taxon>
        <taxon>Pseudomonadota</taxon>
        <taxon>Gammaproteobacteria</taxon>
        <taxon>Chromatiales</taxon>
        <taxon>Chromatiaceae</taxon>
        <taxon>Thiohalocapsa</taxon>
    </lineage>
</organism>
<gene>
    <name evidence="1" type="ORF">CKO31_07930</name>
</gene>
<comment type="caution">
    <text evidence="1">The sequence shown here is derived from an EMBL/GenBank/DDBJ whole genome shotgun (WGS) entry which is preliminary data.</text>
</comment>
<sequence length="306" mass="35533">MEEFDCTLRRYLRRPFDAAPKALRRRVFGVDYLQLRGRQSGELYVTRRGWPVLESIVPSQWFVGDRLHKVGRQLAGATGAVYRVPVTHRAHDRFALVVKFSRFGQDALLSMGPDQVVDWGERDRIAVSEFLSPFAELAHVERLRAVAGARIPTKAPLAIYSPGTRYLDWELGRRTDRRWWYDRVMREDQAEQPEDARVAYDWERLYILLYHWIDGIDAETAHQQGYLTETDLHGLTAAARTELQHFGWDVLDHKPRHLIVRPKPTANGLIQRRGRVLWALVDYELLMPYQPEEATTVDTQSGERTA</sequence>
<dbReference type="RefSeq" id="WP_200235774.1">
    <property type="nucleotide sequence ID" value="NZ_NRRV01000014.1"/>
</dbReference>
<evidence type="ECO:0000313" key="2">
    <source>
        <dbReference type="Proteomes" id="UP000748752"/>
    </source>
</evidence>
<dbReference type="Proteomes" id="UP000748752">
    <property type="component" value="Unassembled WGS sequence"/>
</dbReference>
<dbReference type="EMBL" id="NRRV01000014">
    <property type="protein sequence ID" value="MBK1630673.1"/>
    <property type="molecule type" value="Genomic_DNA"/>
</dbReference>
<reference evidence="1 2" key="1">
    <citation type="journal article" date="2020" name="Microorganisms">
        <title>Osmotic Adaptation and Compatible Solute Biosynthesis of Phototrophic Bacteria as Revealed from Genome Analyses.</title>
        <authorList>
            <person name="Imhoff J.F."/>
            <person name="Rahn T."/>
            <person name="Kunzel S."/>
            <person name="Keller A."/>
            <person name="Neulinger S.C."/>
        </authorList>
    </citation>
    <scope>NUCLEOTIDE SEQUENCE [LARGE SCALE GENOMIC DNA]</scope>
    <source>
        <strain evidence="1 2">DSM 6210</strain>
    </source>
</reference>
<keyword evidence="2" id="KW-1185">Reference proteome</keyword>
<evidence type="ECO:0000313" key="1">
    <source>
        <dbReference type="EMBL" id="MBK1630673.1"/>
    </source>
</evidence>
<accession>A0ABS1CG17</accession>
<proteinExistence type="predicted"/>
<protein>
    <submittedName>
        <fullName evidence="1">Uncharacterized protein</fullName>
    </submittedName>
</protein>